<dbReference type="InterPro" id="IPR001296">
    <property type="entry name" value="Glyco_trans_1"/>
</dbReference>
<comment type="caution">
    <text evidence="6">The sequence shown here is derived from an EMBL/GenBank/DDBJ whole genome shotgun (WGS) entry which is preliminary data.</text>
</comment>
<evidence type="ECO:0000259" key="5">
    <source>
        <dbReference type="Pfam" id="PF13579"/>
    </source>
</evidence>
<dbReference type="AlphaFoldDB" id="A0A4R5ATU7"/>
<dbReference type="EMBL" id="SMKU01000206">
    <property type="protein sequence ID" value="TDD76728.1"/>
    <property type="molecule type" value="Genomic_DNA"/>
</dbReference>
<dbReference type="Gene3D" id="3.40.50.2000">
    <property type="entry name" value="Glycogen Phosphorylase B"/>
    <property type="match status" value="2"/>
</dbReference>
<dbReference type="PANTHER" id="PTHR45947:SF3">
    <property type="entry name" value="SULFOQUINOVOSYL TRANSFERASE SQD2"/>
    <property type="match status" value="1"/>
</dbReference>
<dbReference type="InterPro" id="IPR028098">
    <property type="entry name" value="Glyco_trans_4-like_N"/>
</dbReference>
<feature type="region of interest" description="Disordered" evidence="3">
    <location>
        <begin position="1"/>
        <end position="24"/>
    </location>
</feature>
<evidence type="ECO:0000256" key="2">
    <source>
        <dbReference type="ARBA" id="ARBA00022679"/>
    </source>
</evidence>
<dbReference type="PANTHER" id="PTHR45947">
    <property type="entry name" value="SULFOQUINOVOSYL TRANSFERASE SQD2"/>
    <property type="match status" value="1"/>
</dbReference>
<gene>
    <name evidence="6" type="ORF">E1298_30340</name>
</gene>
<dbReference type="InterPro" id="IPR050194">
    <property type="entry name" value="Glycosyltransferase_grp1"/>
</dbReference>
<accession>A0A4R5ATU7</accession>
<feature type="compositionally biased region" description="Basic and acidic residues" evidence="3">
    <location>
        <begin position="13"/>
        <end position="24"/>
    </location>
</feature>
<organism evidence="6 7">
    <name type="scientific">Actinomadura rubrisoli</name>
    <dbReference type="NCBI Taxonomy" id="2530368"/>
    <lineage>
        <taxon>Bacteria</taxon>
        <taxon>Bacillati</taxon>
        <taxon>Actinomycetota</taxon>
        <taxon>Actinomycetes</taxon>
        <taxon>Streptosporangiales</taxon>
        <taxon>Thermomonosporaceae</taxon>
        <taxon>Actinomadura</taxon>
    </lineage>
</organism>
<dbReference type="SUPFAM" id="SSF53756">
    <property type="entry name" value="UDP-Glycosyltransferase/glycogen phosphorylase"/>
    <property type="match status" value="1"/>
</dbReference>
<feature type="domain" description="Glycosyl transferase family 1" evidence="4">
    <location>
        <begin position="346"/>
        <end position="515"/>
    </location>
</feature>
<reference evidence="6 7" key="1">
    <citation type="submission" date="2019-03" db="EMBL/GenBank/DDBJ databases">
        <title>Draft genome sequences of novel Actinobacteria.</title>
        <authorList>
            <person name="Sahin N."/>
            <person name="Ay H."/>
            <person name="Saygin H."/>
        </authorList>
    </citation>
    <scope>NUCLEOTIDE SEQUENCE [LARGE SCALE GENOMIC DNA]</scope>
    <source>
        <strain evidence="6 7">H3C3</strain>
    </source>
</reference>
<name>A0A4R5ATU7_9ACTN</name>
<evidence type="ECO:0000313" key="7">
    <source>
        <dbReference type="Proteomes" id="UP000294513"/>
    </source>
</evidence>
<dbReference type="Pfam" id="PF00534">
    <property type="entry name" value="Glycos_transf_1"/>
    <property type="match status" value="1"/>
</dbReference>
<keyword evidence="1" id="KW-0328">Glycosyltransferase</keyword>
<evidence type="ECO:0000259" key="4">
    <source>
        <dbReference type="Pfam" id="PF00534"/>
    </source>
</evidence>
<keyword evidence="2 6" id="KW-0808">Transferase</keyword>
<evidence type="ECO:0000313" key="6">
    <source>
        <dbReference type="EMBL" id="TDD76728.1"/>
    </source>
</evidence>
<dbReference type="GO" id="GO:0016758">
    <property type="term" value="F:hexosyltransferase activity"/>
    <property type="evidence" value="ECO:0007669"/>
    <property type="project" value="TreeGrafter"/>
</dbReference>
<proteinExistence type="predicted"/>
<dbReference type="CDD" id="cd03794">
    <property type="entry name" value="GT4_WbuB-like"/>
    <property type="match status" value="1"/>
</dbReference>
<sequence>MDHRLLGAGRAQGADHRGGLDEVRPRPQDVHDGCQHNFPSVHRGCLRSPAVLKKPVYLLGLTWRQLRDDPGRAPRLAVRLLARVVPGPPGARLRHSRLAVPKPRGLQRETTELRALLARAPQAPAAPRKDNDLAPPSGTCVLQLVTNALPRTNAGYTVRTHRIALAQREELGLDTHVATRLGYPLSQGVGDARPLVEVDGVPYHRLIPWLPPSNPVRAVGKGADLAGRLVRELRPAVLHAVSNHLNAAVALELGRRHGLPVVYEVRGFLEDSWLSRDPAHKETDEFYRLTRELETRRMAEADAVVTLGEAMRAEIASRGVPAEKIFTVPNGVDEAFLQPLPDAADLRVDLAIPADVPVVGLTSSFYGYEGIDTLIEAAALLRDRGTPVTLLLVGDGPERGALERRAAGHGVHAVFTGRVPMGSVRRYHSILDVFAVPRRADRVCQLVTPLKPIEAMAGGIPVIASDVKALREIVEPGVTGTLTLPEDPEAWANSLDELIYAPERRRKIGQSAREWVRAERTWRAVAAGYRAAYAIT</sequence>
<keyword evidence="7" id="KW-1185">Reference proteome</keyword>
<protein>
    <submittedName>
        <fullName evidence="6">Glycosyltransferase</fullName>
    </submittedName>
</protein>
<dbReference type="GO" id="GO:1901137">
    <property type="term" value="P:carbohydrate derivative biosynthetic process"/>
    <property type="evidence" value="ECO:0007669"/>
    <property type="project" value="UniProtKB-ARBA"/>
</dbReference>
<dbReference type="Proteomes" id="UP000294513">
    <property type="component" value="Unassembled WGS sequence"/>
</dbReference>
<dbReference type="Pfam" id="PF13579">
    <property type="entry name" value="Glyco_trans_4_4"/>
    <property type="match status" value="1"/>
</dbReference>
<evidence type="ECO:0000256" key="3">
    <source>
        <dbReference type="SAM" id="MobiDB-lite"/>
    </source>
</evidence>
<feature type="domain" description="Glycosyltransferase subfamily 4-like N-terminal" evidence="5">
    <location>
        <begin position="155"/>
        <end position="331"/>
    </location>
</feature>
<evidence type="ECO:0000256" key="1">
    <source>
        <dbReference type="ARBA" id="ARBA00022676"/>
    </source>
</evidence>
<dbReference type="OrthoDB" id="509705at2"/>